<dbReference type="PANTHER" id="PTHR43047">
    <property type="entry name" value="TWO-COMPONENT HISTIDINE PROTEIN KINASE"/>
    <property type="match status" value="1"/>
</dbReference>
<dbReference type="Gene3D" id="1.10.287.130">
    <property type="match status" value="1"/>
</dbReference>
<dbReference type="SMART" id="SM00065">
    <property type="entry name" value="GAF"/>
    <property type="match status" value="1"/>
</dbReference>
<feature type="domain" description="Response regulatory" evidence="9">
    <location>
        <begin position="1096"/>
        <end position="1288"/>
    </location>
</feature>
<comment type="caution">
    <text evidence="10">The sequence shown here is derived from an EMBL/GenBank/DDBJ whole genome shotgun (WGS) entry which is preliminary data.</text>
</comment>
<dbReference type="Gene3D" id="3.40.50.2300">
    <property type="match status" value="1"/>
</dbReference>
<gene>
    <name evidence="10" type="ORF">SLS58_009700</name>
</gene>
<dbReference type="SMART" id="SM00388">
    <property type="entry name" value="HisKA"/>
    <property type="match status" value="1"/>
</dbReference>
<sequence length="1322" mass="142605">MKLPPYVFEDRSIKDLRRVSNDATWMYDDLNSSDAGDLLMFDRVNEILSYSKDLAEGCEHNAILILRKQGLSEQQAVDALGVMFNQLYRDWYRALAEMPVFGEQVDREVLNYIEGLRRVPIGNCHWTFHPLSVAIPDLSAALSSAPACLPPPGHRPRPSSDAVLTAIAQLAALRLGVQRATISLIDTHSQIVLTEATPSLPVCRTTSPDDASTAPGDALWLGTAAFPRGCGVCELVVDAGPSSAVVINDLRNDHRFHARSFVQHDHGPQLRFYAAVPLVAHTGSVVGSLAVFDDAPRDGLAAHQLCALRDVAAAAMSYLNVSRALDDNQRGERMVRGLTSFVTGASDLQGRAELDEPHSPHVPMTASPLPQPSDQPVLERPVANGSPVNPVQSASPAADMQTPQSEDDLFTLQDIILPSGAKRMFSRAANIMRDSSGLSGVIIFDASLANPGGSGESTPSSASAATDDPSSDDDSAGSESPSLCKILGFADTEISSRAGTFPKKDYLALAESDLKRLLNQNPQGKVFHLPPSPDSESSSGDDASGHRKRKRRGSRKSKFSAVAAIMDIAQDSRSAAIVPLWDFQRERWFAGCLCWTTDPRRQLSYGSDLLYLRTFGNSIMAELSRLDALSIDRAKTTFVESMSHELRSPLHGILGGVEYLQSMPLDSFQTSVVASIGVCGRTLLDTVRNVLEYSKINERAARSDRPPKDRRPTLRPSLSTPTVDIRQLTEETVEAVFSGHSFTVSSTQGEEADEPFLHPTHQEMPSPPMGDPARRPVRIILNMPDHRSWLFAMQPGVWRRILMNLFGNALKYTSVGFIRVSLSATDLNDFETKVSLTVKDSGTGMSSQFLQNGLFKPFSQENPFAPGTGLGLSIVRRLVDSLGGKINVQSTQDVGTEIRVTATLAKRAASGKNAISTIAERLRGRSICIPGELLPKPAGGQDAVAQGEHSFVKSIAGIVREWFRVETVAEVDPEADQLVIYPGPNMEYMSRPRPFKGMTVVVAVDATEAATLRTDARIVGGWIEVITQPCGPFKLAKLLELYINRQSSTPGQSGPPGETRTLPYHPSPSNGAGEMSPHESPRSRSVSSHRQQRGTEILIVDDNAINVRLASAFLKKNGFPDFSSAKDGLEALNMFKADPLRWAAILMDLSMPVMDGVTATREIRAWEKKRTDKRREGKNGADRLTELKSPNGGDEEGRAAGITGEMNPTAFEGQSTTSDQTEDGSNAADDALAVPAPAPSSKSGVQIIVTTGLGSASARFEAMSAGANEYMTKPIQFAALTKMIRERMEAMAATAAASVPASPATSAPRPGTPSAAEDDCPA</sequence>
<feature type="compositionally biased region" description="Polar residues" evidence="7">
    <location>
        <begin position="386"/>
        <end position="395"/>
    </location>
</feature>
<dbReference type="EMBL" id="JAKEKT020000099">
    <property type="protein sequence ID" value="KAL1636646.1"/>
    <property type="molecule type" value="Genomic_DNA"/>
</dbReference>
<name>A0ABR3TBC7_9PEZI</name>
<evidence type="ECO:0000256" key="5">
    <source>
        <dbReference type="ARBA" id="ARBA00022777"/>
    </source>
</evidence>
<dbReference type="CDD" id="cd00082">
    <property type="entry name" value="HisKA"/>
    <property type="match status" value="1"/>
</dbReference>
<dbReference type="SUPFAM" id="SSF55781">
    <property type="entry name" value="GAF domain-like"/>
    <property type="match status" value="1"/>
</dbReference>
<dbReference type="InterPro" id="IPR003661">
    <property type="entry name" value="HisK_dim/P_dom"/>
</dbReference>
<evidence type="ECO:0000256" key="3">
    <source>
        <dbReference type="ARBA" id="ARBA00022553"/>
    </source>
</evidence>
<evidence type="ECO:0000256" key="6">
    <source>
        <dbReference type="PROSITE-ProRule" id="PRU00169"/>
    </source>
</evidence>
<feature type="compositionally biased region" description="Low complexity" evidence="7">
    <location>
        <begin position="1292"/>
        <end position="1315"/>
    </location>
</feature>
<keyword evidence="4" id="KW-0808">Transferase</keyword>
<comment type="catalytic activity">
    <reaction evidence="1">
        <text>ATP + protein L-histidine = ADP + protein N-phospho-L-histidine.</text>
        <dbReference type="EC" id="2.7.13.3"/>
    </reaction>
</comment>
<feature type="region of interest" description="Disordered" evidence="7">
    <location>
        <begin position="352"/>
        <end position="404"/>
    </location>
</feature>
<dbReference type="PRINTS" id="PR00344">
    <property type="entry name" value="BCTRLSENSOR"/>
</dbReference>
<protein>
    <recommendedName>
        <fullName evidence="2">histidine kinase</fullName>
        <ecNumber evidence="2">2.7.13.3</ecNumber>
    </recommendedName>
</protein>
<dbReference type="InterPro" id="IPR011006">
    <property type="entry name" value="CheY-like_superfamily"/>
</dbReference>
<keyword evidence="5" id="KW-0418">Kinase</keyword>
<reference evidence="10 11" key="1">
    <citation type="journal article" date="2023" name="Plant Dis.">
        <title>First Report of Diplodia intermedia Causing Canker and Dieback Diseases on Apple Trees in Canada.</title>
        <authorList>
            <person name="Ellouze W."/>
            <person name="Ilyukhin E."/>
            <person name="Sulman M."/>
            <person name="Ali S."/>
        </authorList>
    </citation>
    <scope>NUCLEOTIDE SEQUENCE [LARGE SCALE GENOMIC DNA]</scope>
    <source>
        <strain evidence="10 11">M45-28</strain>
    </source>
</reference>
<dbReference type="Pfam" id="PF02518">
    <property type="entry name" value="HATPase_c"/>
    <property type="match status" value="1"/>
</dbReference>
<dbReference type="EC" id="2.7.13.3" evidence="2"/>
<evidence type="ECO:0000256" key="7">
    <source>
        <dbReference type="SAM" id="MobiDB-lite"/>
    </source>
</evidence>
<evidence type="ECO:0000259" key="8">
    <source>
        <dbReference type="PROSITE" id="PS50109"/>
    </source>
</evidence>
<dbReference type="InterPro" id="IPR005467">
    <property type="entry name" value="His_kinase_dom"/>
</dbReference>
<dbReference type="PROSITE" id="PS50109">
    <property type="entry name" value="HIS_KIN"/>
    <property type="match status" value="1"/>
</dbReference>
<dbReference type="Proteomes" id="UP001521184">
    <property type="component" value="Unassembled WGS sequence"/>
</dbReference>
<evidence type="ECO:0000256" key="4">
    <source>
        <dbReference type="ARBA" id="ARBA00022679"/>
    </source>
</evidence>
<evidence type="ECO:0000256" key="2">
    <source>
        <dbReference type="ARBA" id="ARBA00012438"/>
    </source>
</evidence>
<organism evidence="10 11">
    <name type="scientific">Diplodia intermedia</name>
    <dbReference type="NCBI Taxonomy" id="856260"/>
    <lineage>
        <taxon>Eukaryota</taxon>
        <taxon>Fungi</taxon>
        <taxon>Dikarya</taxon>
        <taxon>Ascomycota</taxon>
        <taxon>Pezizomycotina</taxon>
        <taxon>Dothideomycetes</taxon>
        <taxon>Dothideomycetes incertae sedis</taxon>
        <taxon>Botryosphaeriales</taxon>
        <taxon>Botryosphaeriaceae</taxon>
        <taxon>Diplodia</taxon>
    </lineage>
</organism>
<dbReference type="SMART" id="SM00448">
    <property type="entry name" value="REC"/>
    <property type="match status" value="1"/>
</dbReference>
<feature type="compositionally biased region" description="Basic and acidic residues" evidence="7">
    <location>
        <begin position="698"/>
        <end position="712"/>
    </location>
</feature>
<feature type="modified residue" description="4-aspartylphosphate" evidence="6">
    <location>
        <position position="1148"/>
    </location>
</feature>
<evidence type="ECO:0000313" key="11">
    <source>
        <dbReference type="Proteomes" id="UP001521184"/>
    </source>
</evidence>
<dbReference type="SUPFAM" id="SSF52172">
    <property type="entry name" value="CheY-like"/>
    <property type="match status" value="1"/>
</dbReference>
<keyword evidence="11" id="KW-1185">Reference proteome</keyword>
<dbReference type="Gene3D" id="3.30.565.10">
    <property type="entry name" value="Histidine kinase-like ATPase, C-terminal domain"/>
    <property type="match status" value="1"/>
</dbReference>
<dbReference type="Gene3D" id="3.30.450.40">
    <property type="match status" value="1"/>
</dbReference>
<dbReference type="SUPFAM" id="SSF48576">
    <property type="entry name" value="Terpenoid synthases"/>
    <property type="match status" value="1"/>
</dbReference>
<dbReference type="InterPro" id="IPR036097">
    <property type="entry name" value="HisK_dim/P_sf"/>
</dbReference>
<feature type="region of interest" description="Disordered" evidence="7">
    <location>
        <begin position="1292"/>
        <end position="1322"/>
    </location>
</feature>
<proteinExistence type="predicted"/>
<keyword evidence="3 6" id="KW-0597">Phosphoprotein</keyword>
<feature type="compositionally biased region" description="Low complexity" evidence="7">
    <location>
        <begin position="456"/>
        <end position="468"/>
    </location>
</feature>
<dbReference type="InterPro" id="IPR001789">
    <property type="entry name" value="Sig_transdc_resp-reg_receiver"/>
</dbReference>
<dbReference type="SMART" id="SM00387">
    <property type="entry name" value="HATPase_c"/>
    <property type="match status" value="1"/>
</dbReference>
<accession>A0ABR3TBC7</accession>
<feature type="domain" description="Histidine kinase" evidence="8">
    <location>
        <begin position="641"/>
        <end position="906"/>
    </location>
</feature>
<feature type="compositionally biased region" description="Basic and acidic residues" evidence="7">
    <location>
        <begin position="1168"/>
        <end position="1186"/>
    </location>
</feature>
<dbReference type="InterPro" id="IPR003594">
    <property type="entry name" value="HATPase_dom"/>
</dbReference>
<dbReference type="SUPFAM" id="SSF55874">
    <property type="entry name" value="ATPase domain of HSP90 chaperone/DNA topoisomerase II/histidine kinase"/>
    <property type="match status" value="1"/>
</dbReference>
<evidence type="ECO:0000256" key="1">
    <source>
        <dbReference type="ARBA" id="ARBA00000085"/>
    </source>
</evidence>
<dbReference type="Pfam" id="PF00512">
    <property type="entry name" value="HisKA"/>
    <property type="match status" value="1"/>
</dbReference>
<feature type="region of interest" description="Disordered" evidence="7">
    <location>
        <begin position="698"/>
        <end position="720"/>
    </location>
</feature>
<dbReference type="InterPro" id="IPR029016">
    <property type="entry name" value="GAF-like_dom_sf"/>
</dbReference>
<dbReference type="InterPro" id="IPR003018">
    <property type="entry name" value="GAF"/>
</dbReference>
<feature type="region of interest" description="Disordered" evidence="7">
    <location>
        <begin position="451"/>
        <end position="480"/>
    </location>
</feature>
<dbReference type="Pfam" id="PF19086">
    <property type="entry name" value="Terpene_syn_C_2"/>
    <property type="match status" value="1"/>
</dbReference>
<dbReference type="Pfam" id="PF01590">
    <property type="entry name" value="GAF"/>
    <property type="match status" value="1"/>
</dbReference>
<evidence type="ECO:0000313" key="10">
    <source>
        <dbReference type="EMBL" id="KAL1636646.1"/>
    </source>
</evidence>
<dbReference type="InterPro" id="IPR004358">
    <property type="entry name" value="Sig_transdc_His_kin-like_C"/>
</dbReference>
<feature type="region of interest" description="Disordered" evidence="7">
    <location>
        <begin position="1168"/>
        <end position="1242"/>
    </location>
</feature>
<feature type="region of interest" description="Disordered" evidence="7">
    <location>
        <begin position="1047"/>
        <end position="1092"/>
    </location>
</feature>
<feature type="region of interest" description="Disordered" evidence="7">
    <location>
        <begin position="523"/>
        <end position="556"/>
    </location>
</feature>
<dbReference type="SUPFAM" id="SSF47384">
    <property type="entry name" value="Homodimeric domain of signal transducing histidine kinase"/>
    <property type="match status" value="1"/>
</dbReference>
<dbReference type="Pfam" id="PF00072">
    <property type="entry name" value="Response_reg"/>
    <property type="match status" value="1"/>
</dbReference>
<feature type="compositionally biased region" description="Basic residues" evidence="7">
    <location>
        <begin position="546"/>
        <end position="556"/>
    </location>
</feature>
<dbReference type="InterPro" id="IPR008949">
    <property type="entry name" value="Isoprenoid_synthase_dom_sf"/>
</dbReference>
<evidence type="ECO:0000259" key="9">
    <source>
        <dbReference type="PROSITE" id="PS50110"/>
    </source>
</evidence>
<dbReference type="CDD" id="cd17546">
    <property type="entry name" value="REC_hyHK_CKI1_RcsC-like"/>
    <property type="match status" value="1"/>
</dbReference>
<dbReference type="PROSITE" id="PS50110">
    <property type="entry name" value="RESPONSE_REGULATORY"/>
    <property type="match status" value="1"/>
</dbReference>
<dbReference type="PANTHER" id="PTHR43047:SF72">
    <property type="entry name" value="OSMOSENSING HISTIDINE PROTEIN KINASE SLN1"/>
    <property type="match status" value="1"/>
</dbReference>
<dbReference type="Gene3D" id="1.10.600.10">
    <property type="entry name" value="Farnesyl Diphosphate Synthase"/>
    <property type="match status" value="1"/>
</dbReference>
<dbReference type="InterPro" id="IPR036890">
    <property type="entry name" value="HATPase_C_sf"/>
</dbReference>